<accession>D2H5X9</accession>
<protein>
    <submittedName>
        <fullName evidence="1">Uncharacterized protein</fullName>
    </submittedName>
</protein>
<dbReference type="eggNOG" id="ENOG502S3S3">
    <property type="taxonomic scope" value="Eukaryota"/>
</dbReference>
<reference evidence="1" key="1">
    <citation type="journal article" date="2010" name="Nature">
        <title>The sequence and de novo assembly of the giant panda genome.</title>
        <authorList>
            <person name="Li R."/>
            <person name="Fan W."/>
            <person name="Tian G."/>
            <person name="Zhu H."/>
            <person name="He L."/>
            <person name="Cai J."/>
            <person name="Huang Q."/>
            <person name="Cai Q."/>
            <person name="Li B."/>
            <person name="Bai Y."/>
            <person name="Zhang Z."/>
            <person name="Zhang Y."/>
            <person name="Wang W."/>
            <person name="Li J."/>
            <person name="Wei F."/>
            <person name="Li H."/>
            <person name="Jian M."/>
            <person name="Li J."/>
            <person name="Zhang Z."/>
            <person name="Nielsen R."/>
            <person name="Li D."/>
            <person name="Gu W."/>
            <person name="Yang Z."/>
            <person name="Xuan Z."/>
            <person name="Ryder O.A."/>
            <person name="Leung F.C."/>
            <person name="Zhou Y."/>
            <person name="Cao J."/>
            <person name="Sun X."/>
            <person name="Fu Y."/>
            <person name="Fang X."/>
            <person name="Guo X."/>
            <person name="Wang B."/>
            <person name="Hou R."/>
            <person name="Shen F."/>
            <person name="Mu B."/>
            <person name="Ni P."/>
            <person name="Lin R."/>
            <person name="Qian W."/>
            <person name="Wang G."/>
            <person name="Yu C."/>
            <person name="Nie W."/>
            <person name="Wang J."/>
            <person name="Wu Z."/>
            <person name="Liang H."/>
            <person name="Min J."/>
            <person name="Wu Q."/>
            <person name="Cheng S."/>
            <person name="Ruan J."/>
            <person name="Wang M."/>
            <person name="Shi Z."/>
            <person name="Wen M."/>
            <person name="Liu B."/>
            <person name="Ren X."/>
            <person name="Zheng H."/>
            <person name="Dong D."/>
            <person name="Cook K."/>
            <person name="Shan G."/>
            <person name="Zhang H."/>
            <person name="Kosiol C."/>
            <person name="Xie X."/>
            <person name="Lu Z."/>
            <person name="Zheng H."/>
            <person name="Li Y."/>
            <person name="Steiner C.C."/>
            <person name="Lam T.T."/>
            <person name="Lin S."/>
            <person name="Zhang Q."/>
            <person name="Li G."/>
            <person name="Tian J."/>
            <person name="Gong T."/>
            <person name="Liu H."/>
            <person name="Zhang D."/>
            <person name="Fang L."/>
            <person name="Ye C."/>
            <person name="Zhang J."/>
            <person name="Hu W."/>
            <person name="Xu A."/>
            <person name="Ren Y."/>
            <person name="Zhang G."/>
            <person name="Bruford M.W."/>
            <person name="Li Q."/>
            <person name="Ma L."/>
            <person name="Guo Y."/>
            <person name="An N."/>
            <person name="Hu Y."/>
            <person name="Zheng Y."/>
            <person name="Shi Y."/>
            <person name="Li Z."/>
            <person name="Liu Q."/>
            <person name="Chen Y."/>
            <person name="Zhao J."/>
            <person name="Qu N."/>
            <person name="Zhao S."/>
            <person name="Tian F."/>
            <person name="Wang X."/>
            <person name="Wang H."/>
            <person name="Xu L."/>
            <person name="Liu X."/>
            <person name="Vinar T."/>
            <person name="Wang Y."/>
            <person name="Lam T.W."/>
            <person name="Yiu S.M."/>
            <person name="Liu S."/>
            <person name="Zhang H."/>
            <person name="Li D."/>
            <person name="Huang Y."/>
            <person name="Wang X."/>
            <person name="Yang G."/>
            <person name="Jiang Z."/>
            <person name="Wang J."/>
            <person name="Qin N."/>
            <person name="Li L."/>
            <person name="Li J."/>
            <person name="Bolund L."/>
            <person name="Kristiansen K."/>
            <person name="Wong G.K."/>
            <person name="Olson M."/>
            <person name="Zhang X."/>
            <person name="Li S."/>
            <person name="Yang H."/>
            <person name="Wang J."/>
            <person name="Wang J."/>
        </authorList>
    </citation>
    <scope>NUCLEOTIDE SEQUENCE [LARGE SCALE GENOMIC DNA]</scope>
</reference>
<proteinExistence type="predicted"/>
<organism evidence="1">
    <name type="scientific">Ailuropoda melanoleuca</name>
    <name type="common">Giant panda</name>
    <dbReference type="NCBI Taxonomy" id="9646"/>
    <lineage>
        <taxon>Eukaryota</taxon>
        <taxon>Metazoa</taxon>
        <taxon>Chordata</taxon>
        <taxon>Craniata</taxon>
        <taxon>Vertebrata</taxon>
        <taxon>Euteleostomi</taxon>
        <taxon>Mammalia</taxon>
        <taxon>Eutheria</taxon>
        <taxon>Laurasiatheria</taxon>
        <taxon>Carnivora</taxon>
        <taxon>Caniformia</taxon>
        <taxon>Ursidae</taxon>
        <taxon>Ailuropoda</taxon>
    </lineage>
</organism>
<dbReference type="PANTHER" id="PTHR14332">
    <property type="entry name" value="DISRUPTED IN SCHIZOPHRENIA 1 PROTEIN"/>
    <property type="match status" value="1"/>
</dbReference>
<dbReference type="GO" id="GO:0005815">
    <property type="term" value="C:microtubule organizing center"/>
    <property type="evidence" value="ECO:0007669"/>
    <property type="project" value="TreeGrafter"/>
</dbReference>
<dbReference type="GO" id="GO:0060271">
    <property type="term" value="P:cilium assembly"/>
    <property type="evidence" value="ECO:0007669"/>
    <property type="project" value="TreeGrafter"/>
</dbReference>
<name>D2H5X9_AILME</name>
<gene>
    <name evidence="1" type="ORF">PANDA_005334</name>
</gene>
<dbReference type="PANTHER" id="PTHR14332:SF3">
    <property type="entry name" value="DISRUPTED IN SCHIZOPHRENIA 1 PROTEIN"/>
    <property type="match status" value="1"/>
</dbReference>
<evidence type="ECO:0000313" key="1">
    <source>
        <dbReference type="EMBL" id="EFB26414.1"/>
    </source>
</evidence>
<feature type="non-terminal residue" evidence="1">
    <location>
        <position position="1"/>
    </location>
</feature>
<dbReference type="GO" id="GO:0005874">
    <property type="term" value="C:microtubule"/>
    <property type="evidence" value="ECO:0007669"/>
    <property type="project" value="TreeGrafter"/>
</dbReference>
<sequence>CTCPLLRKVWGADLEACRLLIQSLQLQEAGGTLSAEDERQTDDLEGAVYTAAPAVSPRLHSEVERKTSLQAFEDWKVHLSPSL</sequence>
<dbReference type="STRING" id="9646.ENSAMEP00000020849"/>
<dbReference type="HOGENOM" id="CLU_2548685_0_0_1"/>
<dbReference type="GO" id="GO:0045111">
    <property type="term" value="C:intermediate filament cytoskeleton"/>
    <property type="evidence" value="ECO:0007669"/>
    <property type="project" value="TreeGrafter"/>
</dbReference>
<dbReference type="InParanoid" id="D2H5X9"/>
<dbReference type="EMBL" id="GL192516">
    <property type="protein sequence ID" value="EFB26414.1"/>
    <property type="molecule type" value="Genomic_DNA"/>
</dbReference>
<feature type="non-terminal residue" evidence="1">
    <location>
        <position position="83"/>
    </location>
</feature>
<dbReference type="AlphaFoldDB" id="D2H5X9"/>
<dbReference type="InterPro" id="IPR026081">
    <property type="entry name" value="DISC1"/>
</dbReference>
<dbReference type="GO" id="GO:0001764">
    <property type="term" value="P:neuron migration"/>
    <property type="evidence" value="ECO:0007669"/>
    <property type="project" value="TreeGrafter"/>
</dbReference>